<feature type="compositionally biased region" description="Basic residues" evidence="1">
    <location>
        <begin position="604"/>
        <end position="616"/>
    </location>
</feature>
<accession>A0A2C5YUV9</accession>
<evidence type="ECO:0000313" key="2">
    <source>
        <dbReference type="EMBL" id="PHH73325.1"/>
    </source>
</evidence>
<feature type="region of interest" description="Disordered" evidence="1">
    <location>
        <begin position="249"/>
        <end position="269"/>
    </location>
</feature>
<dbReference type="Pfam" id="PF12757">
    <property type="entry name" value="Eisosome1"/>
    <property type="match status" value="1"/>
</dbReference>
<keyword evidence="3" id="KW-1185">Reference proteome</keyword>
<evidence type="ECO:0008006" key="4">
    <source>
        <dbReference type="Google" id="ProtNLM"/>
    </source>
</evidence>
<evidence type="ECO:0000313" key="3">
    <source>
        <dbReference type="Proteomes" id="UP000224854"/>
    </source>
</evidence>
<feature type="region of interest" description="Disordered" evidence="1">
    <location>
        <begin position="409"/>
        <end position="428"/>
    </location>
</feature>
<reference evidence="2 3" key="1">
    <citation type="submission" date="2017-06" db="EMBL/GenBank/DDBJ databases">
        <title>Ant-infecting Ophiocordyceps genomes reveal a high diversity of potential behavioral manipulation genes and a possible major role for enterotoxins.</title>
        <authorList>
            <person name="De Bekker C."/>
            <person name="Evans H.C."/>
            <person name="Brachmann A."/>
            <person name="Hughes D.P."/>
        </authorList>
    </citation>
    <scope>NUCLEOTIDE SEQUENCE [LARGE SCALE GENOMIC DNA]</scope>
    <source>
        <strain evidence="2 3">1348a</strain>
    </source>
</reference>
<gene>
    <name evidence="2" type="ORF">CDD82_5539</name>
</gene>
<dbReference type="EMBL" id="NJEU01000513">
    <property type="protein sequence ID" value="PHH73325.1"/>
    <property type="molecule type" value="Genomic_DNA"/>
</dbReference>
<feature type="region of interest" description="Disordered" evidence="1">
    <location>
        <begin position="456"/>
        <end position="753"/>
    </location>
</feature>
<feature type="compositionally biased region" description="Low complexity" evidence="1">
    <location>
        <begin position="98"/>
        <end position="109"/>
    </location>
</feature>
<name>A0A2C5YUV9_9HYPO</name>
<feature type="region of interest" description="Disordered" evidence="1">
    <location>
        <begin position="47"/>
        <end position="109"/>
    </location>
</feature>
<feature type="compositionally biased region" description="Basic and acidic residues" evidence="1">
    <location>
        <begin position="743"/>
        <end position="753"/>
    </location>
</feature>
<feature type="compositionally biased region" description="Low complexity" evidence="1">
    <location>
        <begin position="532"/>
        <end position="541"/>
    </location>
</feature>
<feature type="compositionally biased region" description="Basic and acidic residues" evidence="1">
    <location>
        <begin position="409"/>
        <end position="423"/>
    </location>
</feature>
<dbReference type="PANTHER" id="PTHR28298">
    <property type="entry name" value="EISOSOME PROTEIN 1"/>
    <property type="match status" value="1"/>
</dbReference>
<dbReference type="PANTHER" id="PTHR28298:SF1">
    <property type="entry name" value="EISOSOME PROTEIN 1"/>
    <property type="match status" value="1"/>
</dbReference>
<feature type="region of interest" description="Disordered" evidence="1">
    <location>
        <begin position="313"/>
        <end position="357"/>
    </location>
</feature>
<feature type="compositionally biased region" description="Basic and acidic residues" evidence="1">
    <location>
        <begin position="465"/>
        <end position="514"/>
    </location>
</feature>
<feature type="compositionally biased region" description="Low complexity" evidence="1">
    <location>
        <begin position="554"/>
        <end position="580"/>
    </location>
</feature>
<feature type="compositionally biased region" description="Low complexity" evidence="1">
    <location>
        <begin position="76"/>
        <end position="86"/>
    </location>
</feature>
<dbReference type="OrthoDB" id="4070583at2759"/>
<feature type="compositionally biased region" description="Basic and acidic residues" evidence="1">
    <location>
        <begin position="334"/>
        <end position="343"/>
    </location>
</feature>
<comment type="caution">
    <text evidence="2">The sequence shown here is derived from an EMBL/GenBank/DDBJ whole genome shotgun (WGS) entry which is preliminary data.</text>
</comment>
<dbReference type="AlphaFoldDB" id="A0A2C5YUV9"/>
<proteinExistence type="predicted"/>
<evidence type="ECO:0000256" key="1">
    <source>
        <dbReference type="SAM" id="MobiDB-lite"/>
    </source>
</evidence>
<feature type="compositionally biased region" description="Polar residues" evidence="1">
    <location>
        <begin position="643"/>
        <end position="653"/>
    </location>
</feature>
<dbReference type="Proteomes" id="UP000224854">
    <property type="component" value="Unassembled WGS sequence"/>
</dbReference>
<dbReference type="GO" id="GO:0070941">
    <property type="term" value="P:eisosome assembly"/>
    <property type="evidence" value="ECO:0007669"/>
    <property type="project" value="TreeGrafter"/>
</dbReference>
<feature type="compositionally biased region" description="Pro residues" evidence="1">
    <location>
        <begin position="59"/>
        <end position="75"/>
    </location>
</feature>
<organism evidence="2 3">
    <name type="scientific">Ophiocordyceps australis</name>
    <dbReference type="NCBI Taxonomy" id="1399860"/>
    <lineage>
        <taxon>Eukaryota</taxon>
        <taxon>Fungi</taxon>
        <taxon>Dikarya</taxon>
        <taxon>Ascomycota</taxon>
        <taxon>Pezizomycotina</taxon>
        <taxon>Sordariomycetes</taxon>
        <taxon>Hypocreomycetidae</taxon>
        <taxon>Hypocreales</taxon>
        <taxon>Ophiocordycipitaceae</taxon>
        <taxon>Ophiocordyceps</taxon>
    </lineage>
</organism>
<dbReference type="InterPro" id="IPR024527">
    <property type="entry name" value="Eisosome1"/>
</dbReference>
<protein>
    <recommendedName>
        <fullName evidence="4">Eisosome protein 1</fullName>
    </recommendedName>
</protein>
<sequence>MWKPQGTSSASSTAALLAKDYKMAPMWEPAAHSHGHKAALLAVGSAGAALKQSGQPKTTPAPAPTPAPTPAPAPAPASASSSTAPSQKHWGNSAATQAFHAARPSAAPAPVDTAHAMPAVLHTLNVRRSVSAKRASTPAAIPAPGDRPLLAAKGAMSQGRTSSLSAVGLANVHQAETSAAASALNGATRAHRASMMARVPGPGSGAVPVTTMTRTMFSSNPAFKSDAENEQRLHQSAVDMAKRMFERQQKMADQAKLENGQDGPVMPQSSHLNLQDAAYRQAQDRLAKLHNEHMQNREMQEYYGNVPTDNQRRRFSVASRLRRRSSWDEDEDEDRRRSQKIREQMSMFSSKLSQVDMEKRERDREALLAAAQRNVKARLHGMDQKIYQDTGRASPSAMNDWEAKAHKAAQLRHDTRSENRGKVDLGGGKFMDPAEVDAIAARHVQPILEDLNQKAETHRTRRTMAKMDEETRREEAEKYKVRDREFKDINKKTKDMDKLEEKARKAEEKRLARESKRKSKLDPLAAHEDGTANAASVASDAAQDERPHPHPHPTVDTPDTPGTPAAEASGALAGAVAGAGTSHGKSEGAATPQGKSEGATSQKFKVKGWIKNRFSRGKSISEGGEKRRSFFGGAAMKEPGPANASSTSLSNKPPSVHNRDSAAETPGLGSGLGTESAAEAAEREEPETDVLRDSRGVSPVSTLGEEAKKVGDGLDNDEVSPGGLEPPRRIEEGTGRASSSLPRDSRFLEMMDR</sequence>